<dbReference type="EMBL" id="JAMKOV010000246">
    <property type="protein sequence ID" value="KAI8033043.1"/>
    <property type="molecule type" value="Genomic_DNA"/>
</dbReference>
<evidence type="ECO:0000313" key="2">
    <source>
        <dbReference type="EMBL" id="KAI8033043.1"/>
    </source>
</evidence>
<accession>A0A9P9Y9T7</accession>
<feature type="region of interest" description="Disordered" evidence="1">
    <location>
        <begin position="22"/>
        <end position="54"/>
    </location>
</feature>
<feature type="compositionally biased region" description="Polar residues" evidence="1">
    <location>
        <begin position="248"/>
        <end position="264"/>
    </location>
</feature>
<name>A0A9P9Y9T7_9MUSC</name>
<feature type="compositionally biased region" description="Low complexity" evidence="1">
    <location>
        <begin position="265"/>
        <end position="287"/>
    </location>
</feature>
<organism evidence="2 3">
    <name type="scientific">Drosophila gunungcola</name>
    <name type="common">fruit fly</name>
    <dbReference type="NCBI Taxonomy" id="103775"/>
    <lineage>
        <taxon>Eukaryota</taxon>
        <taxon>Metazoa</taxon>
        <taxon>Ecdysozoa</taxon>
        <taxon>Arthropoda</taxon>
        <taxon>Hexapoda</taxon>
        <taxon>Insecta</taxon>
        <taxon>Pterygota</taxon>
        <taxon>Neoptera</taxon>
        <taxon>Endopterygota</taxon>
        <taxon>Diptera</taxon>
        <taxon>Brachycera</taxon>
        <taxon>Muscomorpha</taxon>
        <taxon>Ephydroidea</taxon>
        <taxon>Drosophilidae</taxon>
        <taxon>Drosophila</taxon>
        <taxon>Sophophora</taxon>
    </lineage>
</organism>
<keyword evidence="3" id="KW-1185">Reference proteome</keyword>
<gene>
    <name evidence="2" type="ORF">M5D96_014207</name>
</gene>
<sequence length="287" mass="31781">MNRPKEIKKHSSVWMRQSYADVLRDPNPFPPNPNPVHHAPGNPIQNGGPRQPKPSLCMAPRQRNPLSFRGSCDQATAMTRRFRQLSTSSNRVENEPFFASNLMYYPHLPQPLWVGRYQTYSEIKEALSSGNLSQIRLPLPSELSQYRGGSSLAPRVPGLPDEPPSPAPSRRYSMTRRNGACTGTALANIMLTAKSHLLRQPYPEFHLQLQRQLQKPVRDPILAQFQTHREGHVGLEPIGLGGNLLEANGSSQPSTSEAAQKQAMNTKNSKNSKTNSSGGASSSKKCK</sequence>
<dbReference type="OrthoDB" id="7872664at2759"/>
<protein>
    <submittedName>
        <fullName evidence="2">Uncharacterized protein</fullName>
    </submittedName>
</protein>
<evidence type="ECO:0000256" key="1">
    <source>
        <dbReference type="SAM" id="MobiDB-lite"/>
    </source>
</evidence>
<feature type="region of interest" description="Disordered" evidence="1">
    <location>
        <begin position="244"/>
        <end position="287"/>
    </location>
</feature>
<reference evidence="2" key="1">
    <citation type="journal article" date="2023" name="Genome Biol. Evol.">
        <title>Long-read-based Genome Assembly of Drosophila gunungcola Reveals Fewer Chemosensory Genes in Flower-breeding Species.</title>
        <authorList>
            <person name="Negi A."/>
            <person name="Liao B.Y."/>
            <person name="Yeh S.D."/>
        </authorList>
    </citation>
    <scope>NUCLEOTIDE SEQUENCE</scope>
    <source>
        <strain evidence="2">Sukarami</strain>
    </source>
</reference>
<feature type="region of interest" description="Disordered" evidence="1">
    <location>
        <begin position="146"/>
        <end position="176"/>
    </location>
</feature>
<dbReference type="AlphaFoldDB" id="A0A9P9Y9T7"/>
<proteinExistence type="predicted"/>
<dbReference type="Proteomes" id="UP001059596">
    <property type="component" value="Unassembled WGS sequence"/>
</dbReference>
<evidence type="ECO:0000313" key="3">
    <source>
        <dbReference type="Proteomes" id="UP001059596"/>
    </source>
</evidence>
<comment type="caution">
    <text evidence="2">The sequence shown here is derived from an EMBL/GenBank/DDBJ whole genome shotgun (WGS) entry which is preliminary data.</text>
</comment>